<dbReference type="SUPFAM" id="SSF69572">
    <property type="entry name" value="Activating enzymes of the ubiquitin-like proteins"/>
    <property type="match status" value="1"/>
</dbReference>
<reference evidence="9" key="1">
    <citation type="submission" date="2021-01" db="EMBL/GenBank/DDBJ databases">
        <authorList>
            <person name="Corre E."/>
            <person name="Pelletier E."/>
            <person name="Niang G."/>
            <person name="Scheremetjew M."/>
            <person name="Finn R."/>
            <person name="Kale V."/>
            <person name="Holt S."/>
            <person name="Cochrane G."/>
            <person name="Meng A."/>
            <person name="Brown T."/>
            <person name="Cohen L."/>
        </authorList>
    </citation>
    <scope>NUCLEOTIDE SEQUENCE</scope>
    <source>
        <strain evidence="9">CCMP281</strain>
    </source>
</reference>
<accession>A0A7S3EST2</accession>
<dbReference type="InterPro" id="IPR000594">
    <property type="entry name" value="ThiF_NAD_FAD-bd"/>
</dbReference>
<organism evidence="9">
    <name type="scientific">Haptolina ericina</name>
    <dbReference type="NCBI Taxonomy" id="156174"/>
    <lineage>
        <taxon>Eukaryota</taxon>
        <taxon>Haptista</taxon>
        <taxon>Haptophyta</taxon>
        <taxon>Prymnesiophyceae</taxon>
        <taxon>Prymnesiales</taxon>
        <taxon>Prymnesiaceae</taxon>
        <taxon>Haptolina</taxon>
    </lineage>
</organism>
<dbReference type="PANTHER" id="PTHR10953">
    <property type="entry name" value="UBIQUITIN-ACTIVATING ENZYME E1"/>
    <property type="match status" value="1"/>
</dbReference>
<comment type="similarity">
    <text evidence="1">Belongs to the ubiquitin-activating E1 family. UBA5 subfamily.</text>
</comment>
<dbReference type="Gene3D" id="3.40.50.720">
    <property type="entry name" value="NAD(P)-binding Rossmann-like Domain"/>
    <property type="match status" value="1"/>
</dbReference>
<proteinExistence type="inferred from homology"/>
<evidence type="ECO:0000256" key="3">
    <source>
        <dbReference type="ARBA" id="ARBA00022723"/>
    </source>
</evidence>
<dbReference type="GO" id="GO:0071569">
    <property type="term" value="P:protein ufmylation"/>
    <property type="evidence" value="ECO:0007669"/>
    <property type="project" value="TreeGrafter"/>
</dbReference>
<dbReference type="InterPro" id="IPR029752">
    <property type="entry name" value="D-isomer_DH_CS1"/>
</dbReference>
<keyword evidence="3" id="KW-0479">Metal-binding</keyword>
<dbReference type="AlphaFoldDB" id="A0A7S3EST2"/>
<evidence type="ECO:0000256" key="5">
    <source>
        <dbReference type="ARBA" id="ARBA00022786"/>
    </source>
</evidence>
<dbReference type="GO" id="GO:0005829">
    <property type="term" value="C:cytosol"/>
    <property type="evidence" value="ECO:0007669"/>
    <property type="project" value="TreeGrafter"/>
</dbReference>
<evidence type="ECO:0000256" key="7">
    <source>
        <dbReference type="ARBA" id="ARBA00022840"/>
    </source>
</evidence>
<dbReference type="Pfam" id="PF00899">
    <property type="entry name" value="ThiF"/>
    <property type="match status" value="1"/>
</dbReference>
<keyword evidence="6" id="KW-0862">Zinc</keyword>
<evidence type="ECO:0000259" key="8">
    <source>
        <dbReference type="Pfam" id="PF00899"/>
    </source>
</evidence>
<dbReference type="PANTHER" id="PTHR10953:SF9">
    <property type="entry name" value="UBIQUITIN-LIKE MODIFIER-ACTIVATING ENZYME 5"/>
    <property type="match status" value="1"/>
</dbReference>
<gene>
    <name evidence="9" type="ORF">HERI1096_LOCUS3986</name>
</gene>
<dbReference type="GO" id="GO:0071566">
    <property type="term" value="F:UFM1 activating enzyme activity"/>
    <property type="evidence" value="ECO:0007669"/>
    <property type="project" value="TreeGrafter"/>
</dbReference>
<evidence type="ECO:0000256" key="1">
    <source>
        <dbReference type="ARBA" id="ARBA00005339"/>
    </source>
</evidence>
<dbReference type="InterPro" id="IPR035985">
    <property type="entry name" value="Ubiquitin-activating_enz"/>
</dbReference>
<protein>
    <recommendedName>
        <fullName evidence="2">Ubiquitin-like modifier-activating enzyme 5</fullName>
    </recommendedName>
</protein>
<dbReference type="InterPro" id="IPR045886">
    <property type="entry name" value="ThiF/MoeB/HesA"/>
</dbReference>
<dbReference type="PROSITE" id="PS00065">
    <property type="entry name" value="D_2_HYDROXYACID_DH_1"/>
    <property type="match status" value="1"/>
</dbReference>
<keyword evidence="7" id="KW-0067">ATP-binding</keyword>
<evidence type="ECO:0000313" key="9">
    <source>
        <dbReference type="EMBL" id="CAE0103328.1"/>
    </source>
</evidence>
<evidence type="ECO:0000256" key="4">
    <source>
        <dbReference type="ARBA" id="ARBA00022741"/>
    </source>
</evidence>
<feature type="domain" description="THIF-type NAD/FAD binding fold" evidence="8">
    <location>
        <begin position="67"/>
        <end position="303"/>
    </location>
</feature>
<keyword evidence="5" id="KW-0833">Ubl conjugation pathway</keyword>
<dbReference type="GO" id="GO:0005524">
    <property type="term" value="F:ATP binding"/>
    <property type="evidence" value="ECO:0007669"/>
    <property type="project" value="UniProtKB-KW"/>
</dbReference>
<name>A0A7S3EST2_9EUKA</name>
<evidence type="ECO:0000256" key="6">
    <source>
        <dbReference type="ARBA" id="ARBA00022833"/>
    </source>
</evidence>
<keyword evidence="4" id="KW-0547">Nucleotide-binding</keyword>
<dbReference type="EMBL" id="HBHX01007217">
    <property type="protein sequence ID" value="CAE0103328.1"/>
    <property type="molecule type" value="Transcribed_RNA"/>
</dbReference>
<evidence type="ECO:0000256" key="2">
    <source>
        <dbReference type="ARBA" id="ARBA00016279"/>
    </source>
</evidence>
<dbReference type="GO" id="GO:0046872">
    <property type="term" value="F:metal ion binding"/>
    <property type="evidence" value="ECO:0007669"/>
    <property type="project" value="UniProtKB-KW"/>
</dbReference>
<sequence>MADLSTGPAADIKTTTSDLRGQVGRIQNQVKEIQEVVRMYSSTTGPRRVRRQKVDVMSAEVSESNPYSRLMALKSMGVVKNFDRVRDFSVAVVGIGGVGVGVVEMLTRCGVGKIIIYDYDTIELANMNKMFYRPEQSGWNKTMACRHYCSELNPDVVFEVHNMDITAAENRAKFKDTVATGSVDRKEKVSLLVGCVDNMEARGFLETVSEDLQLPFMDAVVADDAMSGHVQLIIPGRTGGLEAAPIKTHMDKRSGTCPASLATTDSIISGLAAQNVLKYLLGFGEVFFLMSYNALTNEFQSRMTYPDPRKMPPGGGATD</sequence>